<comment type="caution">
    <text evidence="6">The sequence shown here is derived from an EMBL/GenBank/DDBJ whole genome shotgun (WGS) entry which is preliminary data.</text>
</comment>
<dbReference type="Proteomes" id="UP001497382">
    <property type="component" value="Unassembled WGS sequence"/>
</dbReference>
<feature type="region of interest" description="Disordered" evidence="4">
    <location>
        <begin position="1472"/>
        <end position="1504"/>
    </location>
</feature>
<dbReference type="InterPro" id="IPR011011">
    <property type="entry name" value="Znf_FYVE_PHD"/>
</dbReference>
<feature type="domain" description="C2" evidence="5">
    <location>
        <begin position="2501"/>
        <end position="2626"/>
    </location>
</feature>
<dbReference type="EMBL" id="CAXIEN010000301">
    <property type="protein sequence ID" value="CAL1292171.1"/>
    <property type="molecule type" value="Genomic_DNA"/>
</dbReference>
<dbReference type="CDD" id="cd04020">
    <property type="entry name" value="C2B_SLP_1-2-3-4"/>
    <property type="match status" value="1"/>
</dbReference>
<keyword evidence="7" id="KW-1185">Reference proteome</keyword>
<proteinExistence type="predicted"/>
<dbReference type="Gene3D" id="3.30.40.10">
    <property type="entry name" value="Zinc/RING finger domain, C3HC4 (zinc finger)"/>
    <property type="match status" value="1"/>
</dbReference>
<evidence type="ECO:0000256" key="2">
    <source>
        <dbReference type="ARBA" id="ARBA00022737"/>
    </source>
</evidence>
<evidence type="ECO:0000313" key="6">
    <source>
        <dbReference type="EMBL" id="CAL1292171.1"/>
    </source>
</evidence>
<dbReference type="PROSITE" id="PS50004">
    <property type="entry name" value="C2"/>
    <property type="match status" value="2"/>
</dbReference>
<sequence length="2666" mass="301888">MSNHLKVELRRLKRSLDGGYGFDLTRYCAGCWTRLGRILRRGLCCDACGKRVCKACRHFVDARRWICVLCYRKKYSREEWWHDDADVQKFKGVQGKTGTYLLRLTDWSSHGILDPPATNDTLGRRIHSFCQGATSITFREGSVPNWRIFKSRSEVYPISSVQDLKKKLKTDKNFEQKWKLLFSNDERNERQNNLKYTSSTLKQRRRETRELALMPQSHEFVQQNETRKSRRQRIPSFKASAHSKKHQSSLKRTETHARQLDPDKSESSPKTKEEDNGTWRRKESKIRKYDYYNFLPEAAFLNRNDYHTRLSVRGTRVFGRRKSSRAFPSLEGRIRDTLKYKSISLPCDLQQPENHDYEFWNAGFVQSRVRRLEEDLASKWEIPYNPWNCDFEVQSLCSLDFGRIMPDGDDYRIAYLSSIGTSLESSLDYMEDSISAFGTGTLDYRLDTKLDKEDALDKFGNGMGTLDVKLTKKRAISKSEDWDLSLSSTENKGLSSEEDDEFEFVRMSDINKSNRSLRYLIENYNGGAISNEIENCTEKGREHIYSFDVYNLNLADSEIQIEELNNNQILEEEPCVSKTETQSLQSCIDSEESKEETISPQNEELDHHKCSSNNIKTTVPPKVWYEIRDPVGSKKLCRTQSNDSSKTYVKSNTWNRKPSKPLTKSNSFCFERNISYDDLFLLADSTRSKVNELFNYEPLSTPFAAIYAIECGKYTSETLCESTDAQKIQPCDDYSSTFDNQMKHESDLNKPINNHAYATGSECSFQPSSNKTNCYQSNSSTIKEENETDTNNEKHDSSNLELLSDGKQNRLCFVSNILNIDKTYEPILRSEINFFPLKRPSLNHQKFPCVMNDDNNDNNLQNLYHENLHNIKINYLPYQIQIFQLNDKHNNPSIRSYFEKSPLNYIFPNQDTLKWAVTTFVNDIRHSREMKNLIKAFMNHLRRLSDNKRSIKQIEPQNQNYSAAQTEIHNIETEVESVGEITESGSTGCVTSQTGRAAFVEYPFPHHSRCARVSECNLPCGGSVLHLTVPAVQRLAKRESCPPNQWAAVVTLCSATTDGAADECDRNSTCEILIRNASCSGRSIILDYTIDITAWRPDYNYGDYARFGCLPENLALLILGDLCDGTSTGFRRIMATCNDDPRSIGRVARTQGKNISKLMRLFDSNERGIVYTSENVTPSAKNIDNRTKSESVASQNVTEQQSVNNVISNSEICVQNGGSMNGSFVNDSESTSTSSVKTNEFNENGINSDCLKNSEKSSSEIPYCRKASKNGLWENVNISTKSDSDGLWSSAQNHNQSNDLEQVSSSMVVASTTELNNLIASSRAELSKKKEPSISDKSNLESYFTSFENSKPGKVGQPKQMENSMDSHVYNNNEIFHPYLSSHYNCDINEMNFEDEEAMLSDTSSEEDMKCHPSITNTNYLPAYALHTIIEESCEESERDSRTATPTNDVATSKLERYFSWDIINDTDRDLRKKDEDESTIYSDSLSESSNSLTGDDPKDIDPTQLASSRLEKYFTSGLVDDQNCYYPEDAEFLDDAPISDFEEDSVHQKISRSALLSSLESKKIFSHEIHLYSKNQEISNTESENEMHNVQNDVESPVVNCQNDVISNAKSDFDCDKADKISIPVIPPPDNTHILEDSVIISEKVMTEVSEQSCSVVEIETRTQNISETIVTSDNLDSISVSGAVSVTDVKPKKDSDESLENLSDKENVSCGSKPQISKDQLTADIQAIIKKLVSYFTNETDSESFKKNVETNYVSAWHILETEIERLLQSISPHALENNSCNSSTIDSNNSDYGSDTIESMDCITDDDDIDAKNRVADILSSAYKFQSLNSDLSSFNISEETLSIWKRLIQSLQKDNSVLSENKLCDPNAEARLYIRDQIVTLMHTVTVNDNVQEIDKLPSVYQTQNKEISDSFTEENNYHPNEINEAFNVDSKTILSHLVENNEFDEIATAAKTESSDEGISDISVDNMNVTVAIPVNENDCLQNSHNNSNDDSVFEPVNVDVIDESDRISNKPSKIDLEKPSDSKSQNEKDETSYIFKDKLTFSSKEMSKKDGDLKFSVIVDIELGEDSEHSPSELDDNITCEPPENFQTKDTDDVDSSPLSKPESQIDPSASSPLSARVKDSLRSHKRLNPEGSRDTGYYSFKSSDDSLINTSSNSAEFVDVPNFKSLKRTVKKFPASNTLSKSTNNILQSFSTSPDAKFSTLQTKPKKSKNSSNATSSPRQFSSLFSPSAVLKRFTGSKHNEASNPESSIPPKYLKKYARSISVDNESLYGAVSMPQLNSPRGQGDSYSALGLYSENDRDSSLILDDETDVKRYFSGSQSALSLGAHSASMNSVYSAAGCHYGSVTVSGDVLFGLNYNQKSQMMEVFIKECRNLAAIDIRHNKSNPYVKVYLLPDKTRSGKRKTKTKKNTVNPVFNELLRFPVLKNELESRTLWLSVWNSDLFGRNDFLGEISLPLGYRLLDSPTLRWYPLQDRVESLQSPLQSRGELFIALKYVPRDLSLESRFRPAPVISLRGALHVLVKEARNISAQRGSMDAFCKSYLLPDKSKAAKQKTPVVRKSNHPKWYYTVIYEDLSVEELRERSLELTVWDHDKISRNNFVGGVRLNVGTGLYHGVPVDWMDGRRDESSLWLSMLDSPNMWVDGCLPLRPTMHTQGAGIYS</sequence>
<dbReference type="GO" id="GO:0042043">
    <property type="term" value="F:neurexin family protein binding"/>
    <property type="evidence" value="ECO:0007669"/>
    <property type="project" value="TreeGrafter"/>
</dbReference>
<reference evidence="6 7" key="1">
    <citation type="submission" date="2024-04" db="EMBL/GenBank/DDBJ databases">
        <authorList>
            <person name="Rising A."/>
            <person name="Reimegard J."/>
            <person name="Sonavane S."/>
            <person name="Akerstrom W."/>
            <person name="Nylinder S."/>
            <person name="Hedman E."/>
            <person name="Kallberg Y."/>
        </authorList>
    </citation>
    <scope>NUCLEOTIDE SEQUENCE [LARGE SCALE GENOMIC DNA]</scope>
</reference>
<feature type="compositionally biased region" description="Polar residues" evidence="4">
    <location>
        <begin position="2103"/>
        <end position="2120"/>
    </location>
</feature>
<dbReference type="InterPro" id="IPR013083">
    <property type="entry name" value="Znf_RING/FYVE/PHD"/>
</dbReference>
<evidence type="ECO:0000256" key="3">
    <source>
        <dbReference type="ARBA" id="ARBA00023136"/>
    </source>
</evidence>
<dbReference type="GO" id="GO:0070382">
    <property type="term" value="C:exocytic vesicle"/>
    <property type="evidence" value="ECO:0007669"/>
    <property type="project" value="TreeGrafter"/>
</dbReference>
<feature type="compositionally biased region" description="Basic and acidic residues" evidence="4">
    <location>
        <begin position="1691"/>
        <end position="1709"/>
    </location>
</feature>
<dbReference type="SMART" id="SM00239">
    <property type="entry name" value="C2"/>
    <property type="match status" value="2"/>
</dbReference>
<dbReference type="InterPro" id="IPR035892">
    <property type="entry name" value="C2_domain_sf"/>
</dbReference>
<evidence type="ECO:0000313" key="7">
    <source>
        <dbReference type="Proteomes" id="UP001497382"/>
    </source>
</evidence>
<feature type="compositionally biased region" description="Basic and acidic residues" evidence="4">
    <location>
        <begin position="251"/>
        <end position="280"/>
    </location>
</feature>
<dbReference type="InterPro" id="IPR043567">
    <property type="entry name" value="SYTL1-5_C2B"/>
</dbReference>
<keyword evidence="2" id="KW-0677">Repeat</keyword>
<feature type="region of interest" description="Disordered" evidence="4">
    <location>
        <begin position="2072"/>
        <end position="2145"/>
    </location>
</feature>
<feature type="region of interest" description="Disordered" evidence="4">
    <location>
        <begin position="2009"/>
        <end position="2035"/>
    </location>
</feature>
<dbReference type="Gene3D" id="2.60.40.150">
    <property type="entry name" value="C2 domain"/>
    <property type="match status" value="2"/>
</dbReference>
<organism evidence="6 7">
    <name type="scientific">Larinioides sclopetarius</name>
    <dbReference type="NCBI Taxonomy" id="280406"/>
    <lineage>
        <taxon>Eukaryota</taxon>
        <taxon>Metazoa</taxon>
        <taxon>Ecdysozoa</taxon>
        <taxon>Arthropoda</taxon>
        <taxon>Chelicerata</taxon>
        <taxon>Arachnida</taxon>
        <taxon>Araneae</taxon>
        <taxon>Araneomorphae</taxon>
        <taxon>Entelegynae</taxon>
        <taxon>Araneoidea</taxon>
        <taxon>Araneidae</taxon>
        <taxon>Larinioides</taxon>
    </lineage>
</organism>
<feature type="region of interest" description="Disordered" evidence="4">
    <location>
        <begin position="1223"/>
        <end position="1255"/>
    </location>
</feature>
<feature type="region of interest" description="Disordered" evidence="4">
    <location>
        <begin position="590"/>
        <end position="612"/>
    </location>
</feature>
<dbReference type="FunFam" id="2.60.40.150:FF:000006">
    <property type="entry name" value="Synaptotagmin-like 5, isoform CRA_a"/>
    <property type="match status" value="1"/>
</dbReference>
<dbReference type="GO" id="GO:0006887">
    <property type="term" value="P:exocytosis"/>
    <property type="evidence" value="ECO:0007669"/>
    <property type="project" value="TreeGrafter"/>
</dbReference>
<feature type="region of interest" description="Disordered" evidence="4">
    <location>
        <begin position="1691"/>
        <end position="1717"/>
    </location>
</feature>
<dbReference type="SUPFAM" id="SSF57903">
    <property type="entry name" value="FYVE/PHD zinc finger"/>
    <property type="match status" value="1"/>
</dbReference>
<feature type="region of interest" description="Disordered" evidence="4">
    <location>
        <begin position="2201"/>
        <end position="2228"/>
    </location>
</feature>
<feature type="compositionally biased region" description="Polar residues" evidence="4">
    <location>
        <begin position="763"/>
        <end position="781"/>
    </location>
</feature>
<feature type="domain" description="C2" evidence="5">
    <location>
        <begin position="2353"/>
        <end position="2475"/>
    </location>
</feature>
<evidence type="ECO:0000256" key="1">
    <source>
        <dbReference type="ARBA" id="ARBA00004370"/>
    </source>
</evidence>
<keyword evidence="3" id="KW-0472">Membrane</keyword>
<gene>
    <name evidence="6" type="ORF">LARSCL_LOCUS17520</name>
</gene>
<feature type="compositionally biased region" description="Low complexity" evidence="4">
    <location>
        <begin position="1483"/>
        <end position="1492"/>
    </location>
</feature>
<evidence type="ECO:0000256" key="4">
    <source>
        <dbReference type="SAM" id="MobiDB-lite"/>
    </source>
</evidence>
<dbReference type="CDD" id="cd08521">
    <property type="entry name" value="C2A_SLP"/>
    <property type="match status" value="1"/>
</dbReference>
<dbReference type="CDD" id="cd15747">
    <property type="entry name" value="FYVE_Slp3_4_5"/>
    <property type="match status" value="1"/>
</dbReference>
<evidence type="ECO:0000259" key="5">
    <source>
        <dbReference type="PROSITE" id="PS50004"/>
    </source>
</evidence>
<comment type="subcellular location">
    <subcellularLocation>
        <location evidence="1">Membrane</location>
    </subcellularLocation>
</comment>
<dbReference type="Pfam" id="PF00168">
    <property type="entry name" value="C2"/>
    <property type="match status" value="2"/>
</dbReference>
<feature type="region of interest" description="Disordered" evidence="4">
    <location>
        <begin position="763"/>
        <end position="798"/>
    </location>
</feature>
<accession>A0AAV2B7F5</accession>
<feature type="region of interest" description="Disordered" evidence="4">
    <location>
        <begin position="210"/>
        <end position="280"/>
    </location>
</feature>
<protein>
    <recommendedName>
        <fullName evidence="5">C2 domain-containing protein</fullName>
    </recommendedName>
</protein>
<feature type="compositionally biased region" description="Polar residues" evidence="4">
    <location>
        <begin position="1223"/>
        <end position="1251"/>
    </location>
</feature>
<name>A0AAV2B7F5_9ARAC</name>
<dbReference type="SUPFAM" id="SSF49562">
    <property type="entry name" value="C2 domain (Calcium/lipid-binding domain, CaLB)"/>
    <property type="match status" value="2"/>
</dbReference>
<dbReference type="PANTHER" id="PTHR45716">
    <property type="entry name" value="BITESIZE, ISOFORM I"/>
    <property type="match status" value="1"/>
</dbReference>
<dbReference type="PANTHER" id="PTHR45716:SF2">
    <property type="entry name" value="BITESIZE, ISOFORM I"/>
    <property type="match status" value="1"/>
</dbReference>
<dbReference type="GO" id="GO:0005886">
    <property type="term" value="C:plasma membrane"/>
    <property type="evidence" value="ECO:0007669"/>
    <property type="project" value="TreeGrafter"/>
</dbReference>
<feature type="compositionally biased region" description="Basic and acidic residues" evidence="4">
    <location>
        <begin position="2123"/>
        <end position="2140"/>
    </location>
</feature>
<dbReference type="InterPro" id="IPR000008">
    <property type="entry name" value="C2_dom"/>
</dbReference>